<evidence type="ECO:0000256" key="2">
    <source>
        <dbReference type="SAM" id="SignalP"/>
    </source>
</evidence>
<evidence type="ECO:0000256" key="1">
    <source>
        <dbReference type="SAM" id="MobiDB-lite"/>
    </source>
</evidence>
<protein>
    <recommendedName>
        <fullName evidence="5">Carboxypeptidase regulatory-like domain-containing protein</fullName>
    </recommendedName>
</protein>
<feature type="compositionally biased region" description="Basic and acidic residues" evidence="1">
    <location>
        <begin position="129"/>
        <end position="142"/>
    </location>
</feature>
<proteinExistence type="predicted"/>
<dbReference type="Proteomes" id="UP000315440">
    <property type="component" value="Unassembled WGS sequence"/>
</dbReference>
<feature type="signal peptide" evidence="2">
    <location>
        <begin position="1"/>
        <end position="20"/>
    </location>
</feature>
<keyword evidence="2" id="KW-0732">Signal</keyword>
<dbReference type="PROSITE" id="PS51257">
    <property type="entry name" value="PROKAR_LIPOPROTEIN"/>
    <property type="match status" value="1"/>
</dbReference>
<evidence type="ECO:0000313" key="4">
    <source>
        <dbReference type="Proteomes" id="UP000315440"/>
    </source>
</evidence>
<feature type="chain" id="PRO_5022866966" description="Carboxypeptidase regulatory-like domain-containing protein" evidence="2">
    <location>
        <begin position="21"/>
        <end position="148"/>
    </location>
</feature>
<dbReference type="RefSeq" id="WP_146403530.1">
    <property type="nucleotide sequence ID" value="NZ_SJPQ01000006.1"/>
</dbReference>
<evidence type="ECO:0000313" key="3">
    <source>
        <dbReference type="EMBL" id="TWT86196.1"/>
    </source>
</evidence>
<sequence precursor="true">MKHAFSPAPLLMAIAAAITAALTCGCGGRPGPDYSVLKLAHVEGVVTLDGEPLSGARVEFVEADKLPPRICFGTTDSSGLYQLFRDRNVAGCLPGEMVVKITTGEREEGEDEPTADATIAARYNRRSELSRTVEPHGSHEFNFELTSD</sequence>
<dbReference type="AlphaFoldDB" id="A0A5C5ZG49"/>
<accession>A0A5C5ZG49</accession>
<dbReference type="EMBL" id="SJPQ01000006">
    <property type="protein sequence ID" value="TWT86196.1"/>
    <property type="molecule type" value="Genomic_DNA"/>
</dbReference>
<feature type="region of interest" description="Disordered" evidence="1">
    <location>
        <begin position="129"/>
        <end position="148"/>
    </location>
</feature>
<dbReference type="OrthoDB" id="286727at2"/>
<reference evidence="3 4" key="1">
    <citation type="submission" date="2019-02" db="EMBL/GenBank/DDBJ databases">
        <title>Deep-cultivation of Planctomycetes and their phenomic and genomic characterization uncovers novel biology.</title>
        <authorList>
            <person name="Wiegand S."/>
            <person name="Jogler M."/>
            <person name="Boedeker C."/>
            <person name="Pinto D."/>
            <person name="Vollmers J."/>
            <person name="Rivas-Marin E."/>
            <person name="Kohn T."/>
            <person name="Peeters S.H."/>
            <person name="Heuer A."/>
            <person name="Rast P."/>
            <person name="Oberbeckmann S."/>
            <person name="Bunk B."/>
            <person name="Jeske O."/>
            <person name="Meyerdierks A."/>
            <person name="Storesund J.E."/>
            <person name="Kallscheuer N."/>
            <person name="Luecker S."/>
            <person name="Lage O.M."/>
            <person name="Pohl T."/>
            <person name="Merkel B.J."/>
            <person name="Hornburger P."/>
            <person name="Mueller R.-W."/>
            <person name="Bruemmer F."/>
            <person name="Labrenz M."/>
            <person name="Spormann A.M."/>
            <person name="Op Den Camp H."/>
            <person name="Overmann J."/>
            <person name="Amann R."/>
            <person name="Jetten M.S.M."/>
            <person name="Mascher T."/>
            <person name="Medema M.H."/>
            <person name="Devos D.P."/>
            <person name="Kaster A.-K."/>
            <person name="Ovreas L."/>
            <person name="Rohde M."/>
            <person name="Galperin M.Y."/>
            <person name="Jogler C."/>
        </authorList>
    </citation>
    <scope>NUCLEOTIDE SEQUENCE [LARGE SCALE GENOMIC DNA]</scope>
    <source>
        <strain evidence="3 4">Mal64</strain>
    </source>
</reference>
<keyword evidence="4" id="KW-1185">Reference proteome</keyword>
<comment type="caution">
    <text evidence="3">The sequence shown here is derived from an EMBL/GenBank/DDBJ whole genome shotgun (WGS) entry which is preliminary data.</text>
</comment>
<organism evidence="3 4">
    <name type="scientific">Pseudobythopirellula maris</name>
    <dbReference type="NCBI Taxonomy" id="2527991"/>
    <lineage>
        <taxon>Bacteria</taxon>
        <taxon>Pseudomonadati</taxon>
        <taxon>Planctomycetota</taxon>
        <taxon>Planctomycetia</taxon>
        <taxon>Pirellulales</taxon>
        <taxon>Lacipirellulaceae</taxon>
        <taxon>Pseudobythopirellula</taxon>
    </lineage>
</organism>
<evidence type="ECO:0008006" key="5">
    <source>
        <dbReference type="Google" id="ProtNLM"/>
    </source>
</evidence>
<gene>
    <name evidence="3" type="ORF">Mal64_39390</name>
</gene>
<name>A0A5C5ZG49_9BACT</name>